<feature type="domain" description="GP-PDE" evidence="2">
    <location>
        <begin position="55"/>
        <end position="278"/>
    </location>
</feature>
<dbReference type="Proteomes" id="UP000564806">
    <property type="component" value="Unassembled WGS sequence"/>
</dbReference>
<accession>A0A850ESQ2</accession>
<proteinExistence type="predicted"/>
<protein>
    <submittedName>
        <fullName evidence="3">Glycerophosphodiester phosphodiesterase</fullName>
    </submittedName>
</protein>
<gene>
    <name evidence="3" type="ORF">HPT30_11640</name>
</gene>
<dbReference type="PANTHER" id="PTHR46211:SF1">
    <property type="entry name" value="GLYCEROPHOSPHODIESTER PHOSPHODIESTERASE, CYTOPLASMIC"/>
    <property type="match status" value="1"/>
</dbReference>
<dbReference type="GO" id="GO:0006629">
    <property type="term" value="P:lipid metabolic process"/>
    <property type="evidence" value="ECO:0007669"/>
    <property type="project" value="InterPro"/>
</dbReference>
<keyword evidence="1" id="KW-1133">Transmembrane helix</keyword>
<feature type="transmembrane region" description="Helical" evidence="1">
    <location>
        <begin position="7"/>
        <end position="26"/>
    </location>
</feature>
<keyword evidence="1" id="KW-0472">Membrane</keyword>
<comment type="caution">
    <text evidence="3">The sequence shown here is derived from an EMBL/GenBank/DDBJ whole genome shotgun (WGS) entry which is preliminary data.</text>
</comment>
<organism evidence="3 4">
    <name type="scientific">Paenibacillus agri</name>
    <dbReference type="NCBI Taxonomy" id="2744309"/>
    <lineage>
        <taxon>Bacteria</taxon>
        <taxon>Bacillati</taxon>
        <taxon>Bacillota</taxon>
        <taxon>Bacilli</taxon>
        <taxon>Bacillales</taxon>
        <taxon>Paenibacillaceae</taxon>
        <taxon>Paenibacillus</taxon>
    </lineage>
</organism>
<dbReference type="Pfam" id="PF03009">
    <property type="entry name" value="GDPD"/>
    <property type="match status" value="1"/>
</dbReference>
<dbReference type="CDD" id="cd08583">
    <property type="entry name" value="PI-PLCc_GDPD_SF_unchar1"/>
    <property type="match status" value="1"/>
</dbReference>
<dbReference type="EMBL" id="JABWCS010000205">
    <property type="protein sequence ID" value="NUU61001.1"/>
    <property type="molecule type" value="Genomic_DNA"/>
</dbReference>
<name>A0A850ESQ2_9BACL</name>
<evidence type="ECO:0000313" key="4">
    <source>
        <dbReference type="Proteomes" id="UP000564806"/>
    </source>
</evidence>
<dbReference type="RefSeq" id="WP_175371550.1">
    <property type="nucleotide sequence ID" value="NZ_JABWCS010000205.1"/>
</dbReference>
<dbReference type="SUPFAM" id="SSF51695">
    <property type="entry name" value="PLC-like phosphodiesterases"/>
    <property type="match status" value="1"/>
</dbReference>
<evidence type="ECO:0000259" key="2">
    <source>
        <dbReference type="Pfam" id="PF03009"/>
    </source>
</evidence>
<keyword evidence="1" id="KW-0812">Transmembrane</keyword>
<evidence type="ECO:0000313" key="3">
    <source>
        <dbReference type="EMBL" id="NUU61001.1"/>
    </source>
</evidence>
<evidence type="ECO:0000256" key="1">
    <source>
        <dbReference type="SAM" id="Phobius"/>
    </source>
</evidence>
<keyword evidence="4" id="KW-1185">Reference proteome</keyword>
<reference evidence="3" key="1">
    <citation type="submission" date="2020-06" db="EMBL/GenBank/DDBJ databases">
        <title>Paenibacillus sp. nov., isolated from soil.</title>
        <authorList>
            <person name="Seo Y.L."/>
        </authorList>
    </citation>
    <scope>NUCLEOTIDE SEQUENCE [LARGE SCALE GENOMIC DNA]</scope>
    <source>
        <strain evidence="3">JW14</strain>
    </source>
</reference>
<dbReference type="GO" id="GO:0008081">
    <property type="term" value="F:phosphoric diester hydrolase activity"/>
    <property type="evidence" value="ECO:0007669"/>
    <property type="project" value="InterPro"/>
</dbReference>
<dbReference type="AlphaFoldDB" id="A0A850ESQ2"/>
<dbReference type="PANTHER" id="PTHR46211">
    <property type="entry name" value="GLYCEROPHOSPHORYL DIESTER PHOSPHODIESTERASE"/>
    <property type="match status" value="1"/>
</dbReference>
<sequence>MNKKKKIVASVIMILALGLLVIFTVGQKQEQPGSGFAAHRVVAHAMGGIGGHTYTNAFEAFIANYEQGTRVFETDLLLSTDNQLIARHEWTANMSKLLGQTEILSSAKVGAPLSHDEFMNSPIMNIYSPLDLEKILDLMQHYTDAYIVTDTKEFDSGLIMQQFEMLTEAARTRDPTLLERIVPQIYSRDMLDELNKIHMFPNIIYTLYTSKDTNDEVIEFVQNNKVDITMPASRANRDFVQKLKKAGARVYVHTVNEEEQIVKLYRMGVDGFYTDFVAENDLNRIKGLRSSL</sequence>
<dbReference type="Gene3D" id="3.20.20.190">
    <property type="entry name" value="Phosphatidylinositol (PI) phosphodiesterase"/>
    <property type="match status" value="1"/>
</dbReference>
<dbReference type="InterPro" id="IPR030395">
    <property type="entry name" value="GP_PDE_dom"/>
</dbReference>
<dbReference type="InterPro" id="IPR017946">
    <property type="entry name" value="PLC-like_Pdiesterase_TIM-brl"/>
</dbReference>